<dbReference type="SUPFAM" id="SSF141259">
    <property type="entry name" value="CarD-like"/>
    <property type="match status" value="1"/>
</dbReference>
<dbReference type="Pfam" id="PF02559">
    <property type="entry name" value="CarD_TRCF_RID"/>
    <property type="match status" value="1"/>
</dbReference>
<dbReference type="OrthoDB" id="9786074at2"/>
<dbReference type="PANTHER" id="PTHR38447:SF1">
    <property type="entry name" value="RNA POLYMERASE-BINDING TRANSCRIPTION FACTOR CARD"/>
    <property type="match status" value="1"/>
</dbReference>
<dbReference type="InterPro" id="IPR042215">
    <property type="entry name" value="CarD-like_C"/>
</dbReference>
<accession>A0A7V7V0F0</accession>
<dbReference type="PANTHER" id="PTHR38447">
    <property type="entry name" value="TRANSCRIPTION FACTOR YDEB-RELATED"/>
    <property type="match status" value="1"/>
</dbReference>
<reference evidence="2 3" key="1">
    <citation type="journal article" date="2014" name="Arch. Microbiol.">
        <title>Bacillus mesophilum sp. nov., strain IITR-54T, a novel 4-chlorobiphenyl dechlorinating bacterium.</title>
        <authorList>
            <person name="Manickam N."/>
            <person name="Singh N.K."/>
            <person name="Bajaj A."/>
            <person name="Kumar R.M."/>
            <person name="Kaur G."/>
            <person name="Kaur N."/>
            <person name="Bala M."/>
            <person name="Kumar A."/>
            <person name="Mayilraj S."/>
        </authorList>
    </citation>
    <scope>NUCLEOTIDE SEQUENCE [LARGE SCALE GENOMIC DNA]</scope>
    <source>
        <strain evidence="2 3">IITR-54</strain>
    </source>
</reference>
<dbReference type="Gene3D" id="2.40.10.170">
    <property type="match status" value="1"/>
</dbReference>
<dbReference type="GO" id="GO:0009303">
    <property type="term" value="P:rRNA transcription"/>
    <property type="evidence" value="ECO:0007669"/>
    <property type="project" value="TreeGrafter"/>
</dbReference>
<dbReference type="EMBL" id="WBOT01000001">
    <property type="protein sequence ID" value="KAB2335132.1"/>
    <property type="molecule type" value="Genomic_DNA"/>
</dbReference>
<dbReference type="Gene3D" id="1.20.58.1290">
    <property type="entry name" value="CarD-like, C-terminal domain"/>
    <property type="match status" value="1"/>
</dbReference>
<dbReference type="Proteomes" id="UP000441354">
    <property type="component" value="Unassembled WGS sequence"/>
</dbReference>
<dbReference type="InterPro" id="IPR003711">
    <property type="entry name" value="CarD-like/TRCF_RID"/>
</dbReference>
<feature type="domain" description="CarD-like/TRCF RNAP-interacting" evidence="1">
    <location>
        <begin position="1"/>
        <end position="111"/>
    </location>
</feature>
<organism evidence="2 3">
    <name type="scientific">Bacillus mesophilum</name>
    <dbReference type="NCBI Taxonomy" id="1071718"/>
    <lineage>
        <taxon>Bacteria</taxon>
        <taxon>Bacillati</taxon>
        <taxon>Bacillota</taxon>
        <taxon>Bacilli</taxon>
        <taxon>Bacillales</taxon>
        <taxon>Bacillaceae</taxon>
        <taxon>Bacillus</taxon>
    </lineage>
</organism>
<dbReference type="InterPro" id="IPR052531">
    <property type="entry name" value="CarD-like_regulator"/>
</dbReference>
<name>A0A7V7V0F0_9BACI</name>
<protein>
    <recommendedName>
        <fullName evidence="1">CarD-like/TRCF RNAP-interacting domain-containing protein</fullName>
    </recommendedName>
</protein>
<evidence type="ECO:0000313" key="2">
    <source>
        <dbReference type="EMBL" id="KAB2335132.1"/>
    </source>
</evidence>
<dbReference type="SMART" id="SM01058">
    <property type="entry name" value="CarD_TRCF"/>
    <property type="match status" value="1"/>
</dbReference>
<dbReference type="InterPro" id="IPR036101">
    <property type="entry name" value="CarD-like/TRCF_RID_sf"/>
</dbReference>
<comment type="caution">
    <text evidence="2">The sequence shown here is derived from an EMBL/GenBank/DDBJ whole genome shotgun (WGS) entry which is preliminary data.</text>
</comment>
<proteinExistence type="predicted"/>
<evidence type="ECO:0000259" key="1">
    <source>
        <dbReference type="SMART" id="SM01058"/>
    </source>
</evidence>
<sequence length="166" mass="20135">MFKLNDRVFYPFYGVGFFINVEEHDIQRELQTYYKIYIPDKQLDIFVPIDNAQRLGLRRIEKIENLDSISNIEYNYKDHFEVLGDNKKQIFLKKLRLGTLENHLQLTRDLQYTIWAKINLHYEEKNLLKIAHNMFVQEIRDAVNLSEKEAIEFIEKDFKEILKNYI</sequence>
<evidence type="ECO:0000313" key="3">
    <source>
        <dbReference type="Proteomes" id="UP000441354"/>
    </source>
</evidence>
<dbReference type="AlphaFoldDB" id="A0A7V7V0F0"/>
<keyword evidence="3" id="KW-1185">Reference proteome</keyword>
<dbReference type="RefSeq" id="WP_151571816.1">
    <property type="nucleotide sequence ID" value="NZ_WBOT01000001.1"/>
</dbReference>
<gene>
    <name evidence="2" type="ORF">F7732_00745</name>
</gene>